<gene>
    <name evidence="2" type="ORF">GPA22_00655</name>
</gene>
<dbReference type="InterPro" id="IPR029045">
    <property type="entry name" value="ClpP/crotonase-like_dom_sf"/>
</dbReference>
<organism evidence="2 3">
    <name type="scientific">Aromatoleum toluvorans</name>
    <dbReference type="NCBI Taxonomy" id="92002"/>
    <lineage>
        <taxon>Bacteria</taxon>
        <taxon>Pseudomonadati</taxon>
        <taxon>Pseudomonadota</taxon>
        <taxon>Betaproteobacteria</taxon>
        <taxon>Rhodocyclales</taxon>
        <taxon>Rhodocyclaceae</taxon>
        <taxon>Aromatoleum</taxon>
    </lineage>
</organism>
<dbReference type="PANTHER" id="PTHR43459">
    <property type="entry name" value="ENOYL-COA HYDRATASE"/>
    <property type="match status" value="1"/>
</dbReference>
<name>A0ABX1PVK4_9RHOO</name>
<comment type="caution">
    <text evidence="2">The sequence shown here is derived from an EMBL/GenBank/DDBJ whole genome shotgun (WGS) entry which is preliminary data.</text>
</comment>
<dbReference type="InterPro" id="IPR018376">
    <property type="entry name" value="Enoyl-CoA_hyd/isom_CS"/>
</dbReference>
<reference evidence="2 3" key="1">
    <citation type="submission" date="2019-12" db="EMBL/GenBank/DDBJ databases">
        <title>Comparative genomics gives insights into the taxonomy of the Azoarcus-Aromatoleum group and reveals separate origins of nif in the plant-associated Azoarcus and non-plant-associated Aromatoleum sub-groups.</title>
        <authorList>
            <person name="Lafos M."/>
            <person name="Maluk M."/>
            <person name="Batista M."/>
            <person name="Junghare M."/>
            <person name="Carmona M."/>
            <person name="Faoro H."/>
            <person name="Cruz L.M."/>
            <person name="Battistoni F."/>
            <person name="De Souza E."/>
            <person name="Pedrosa F."/>
            <person name="Chen W.-M."/>
            <person name="Poole P.S."/>
            <person name="Dixon R.A."/>
            <person name="James E.K."/>
        </authorList>
    </citation>
    <scope>NUCLEOTIDE SEQUENCE [LARGE SCALE GENOMIC DNA]</scope>
    <source>
        <strain evidence="2 3">Td21</strain>
    </source>
</reference>
<dbReference type="InterPro" id="IPR001753">
    <property type="entry name" value="Enoyl-CoA_hydra/iso"/>
</dbReference>
<dbReference type="PROSITE" id="PS00166">
    <property type="entry name" value="ENOYL_COA_HYDRATASE"/>
    <property type="match status" value="1"/>
</dbReference>
<dbReference type="Pfam" id="PF00378">
    <property type="entry name" value="ECH_1"/>
    <property type="match status" value="1"/>
</dbReference>
<dbReference type="EMBL" id="WTVN01000001">
    <property type="protein sequence ID" value="NMG42249.1"/>
    <property type="molecule type" value="Genomic_DNA"/>
</dbReference>
<evidence type="ECO:0000313" key="2">
    <source>
        <dbReference type="EMBL" id="NMG42249.1"/>
    </source>
</evidence>
<dbReference type="CDD" id="cd06558">
    <property type="entry name" value="crotonase-like"/>
    <property type="match status" value="1"/>
</dbReference>
<dbReference type="Gene3D" id="3.90.226.10">
    <property type="entry name" value="2-enoyl-CoA Hydratase, Chain A, domain 1"/>
    <property type="match status" value="1"/>
</dbReference>
<sequence length="266" mass="28295">MSFATINVDVSGHVATLTLNHPGSRNSLSEATLRELIEALDRLRAHDEVRALILTGAGQAFCSGADLGKMDAVDVDGMSLGKRAAATMDAIANPLILALQQFPLPVVAAVNGVAAGGGLALALAADIVIAARSAYFLTPFLPRLGIVPDMGATWFLPRLVGRARSLGLLLLGDRLPAEKAQEWGLIWACVDDAELMDEARNIAGRLAQAPPHSALEARRALDAADGQGLVAQLGYERDRQRELLDAPAFREGVKAFFEKRAPVFER</sequence>
<dbReference type="Proteomes" id="UP000623795">
    <property type="component" value="Unassembled WGS sequence"/>
</dbReference>
<protein>
    <submittedName>
        <fullName evidence="2">Enoyl-CoA hydratase</fullName>
    </submittedName>
</protein>
<dbReference type="SUPFAM" id="SSF52096">
    <property type="entry name" value="ClpP/crotonase"/>
    <property type="match status" value="1"/>
</dbReference>
<evidence type="ECO:0000313" key="3">
    <source>
        <dbReference type="Proteomes" id="UP000623795"/>
    </source>
</evidence>
<dbReference type="RefSeq" id="WP_169254167.1">
    <property type="nucleotide sequence ID" value="NZ_WTVN01000001.1"/>
</dbReference>
<keyword evidence="3" id="KW-1185">Reference proteome</keyword>
<dbReference type="PANTHER" id="PTHR43459:SF1">
    <property type="entry name" value="EG:BACN32G11.4 PROTEIN"/>
    <property type="match status" value="1"/>
</dbReference>
<accession>A0ABX1PVK4</accession>
<comment type="similarity">
    <text evidence="1">Belongs to the enoyl-CoA hydratase/isomerase family.</text>
</comment>
<proteinExistence type="inferred from homology"/>
<evidence type="ECO:0000256" key="1">
    <source>
        <dbReference type="RuleBase" id="RU003707"/>
    </source>
</evidence>